<dbReference type="Proteomes" id="UP000824782">
    <property type="component" value="Unassembled WGS sequence"/>
</dbReference>
<keyword evidence="2" id="KW-1185">Reference proteome</keyword>
<sequence length="71" mass="8036">MAMERSIVNMGLSCTVQKTKHGLTYFSGFSQCCQRGVFLFFFYNSSAFQSSKVSERKSTGQRLSLPLEHKS</sequence>
<accession>A0AAV7BRA1</accession>
<proteinExistence type="predicted"/>
<reference evidence="1" key="1">
    <citation type="thesis" date="2020" institute="ProQuest LLC" country="789 East Eisenhower Parkway, Ann Arbor, MI, USA">
        <title>Comparative Genomics and Chromosome Evolution.</title>
        <authorList>
            <person name="Mudd A.B."/>
        </authorList>
    </citation>
    <scope>NUCLEOTIDE SEQUENCE</scope>
    <source>
        <strain evidence="1">237g6f4</strain>
        <tissue evidence="1">Blood</tissue>
    </source>
</reference>
<evidence type="ECO:0000313" key="1">
    <source>
        <dbReference type="EMBL" id="KAG8575139.1"/>
    </source>
</evidence>
<protein>
    <submittedName>
        <fullName evidence="1">Uncharacterized protein</fullName>
    </submittedName>
</protein>
<dbReference type="EMBL" id="WNYA01000004">
    <property type="protein sequence ID" value="KAG8575139.1"/>
    <property type="molecule type" value="Genomic_DNA"/>
</dbReference>
<organism evidence="1 2">
    <name type="scientific">Engystomops pustulosus</name>
    <name type="common">Tungara frog</name>
    <name type="synonym">Physalaemus pustulosus</name>
    <dbReference type="NCBI Taxonomy" id="76066"/>
    <lineage>
        <taxon>Eukaryota</taxon>
        <taxon>Metazoa</taxon>
        <taxon>Chordata</taxon>
        <taxon>Craniata</taxon>
        <taxon>Vertebrata</taxon>
        <taxon>Euteleostomi</taxon>
        <taxon>Amphibia</taxon>
        <taxon>Batrachia</taxon>
        <taxon>Anura</taxon>
        <taxon>Neobatrachia</taxon>
        <taxon>Hyloidea</taxon>
        <taxon>Leptodactylidae</taxon>
        <taxon>Leiuperinae</taxon>
        <taxon>Engystomops</taxon>
    </lineage>
</organism>
<comment type="caution">
    <text evidence="1">The sequence shown here is derived from an EMBL/GenBank/DDBJ whole genome shotgun (WGS) entry which is preliminary data.</text>
</comment>
<dbReference type="AlphaFoldDB" id="A0AAV7BRA1"/>
<gene>
    <name evidence="1" type="ORF">GDO81_009455</name>
</gene>
<evidence type="ECO:0000313" key="2">
    <source>
        <dbReference type="Proteomes" id="UP000824782"/>
    </source>
</evidence>
<name>A0AAV7BRA1_ENGPU</name>